<feature type="compositionally biased region" description="Polar residues" evidence="1">
    <location>
        <begin position="152"/>
        <end position="177"/>
    </location>
</feature>
<feature type="region of interest" description="Disordered" evidence="1">
    <location>
        <begin position="152"/>
        <end position="215"/>
    </location>
</feature>
<sequence length="629" mass="70711">MQSALLINHFQPKYCRWGYRQNNTLNSWRRRQYTRSVQTQRSIHGQTKGHKKLHGSRNQINEKRIIAVSMPFRYLGPPPPQRINWNSLNSSQKRYAITQHNKARARRNLAPFVLGEEAPVENNEQGNDGASDFSSDSDLLWDYDGGINPNNINLNHMASTEQPSTSTDVATTNTGDGSSAAKKRKTTALPGTGNENAADADTGYPSIENATIPSAPSTTTGYRMVFRKHHTLVSYGVANIQLQLASSSHDRIGTTNLMYLPVDKPYFYLSPSEFFKIVCSIRGVRVIETKCKVVLRNPRTAFETNASTSNLATLNQNKFIQMSMGLINKTRGLNLLYKFNTPTNPMKPTSVETISEDIQSKFICAAYGVTDAFAINFSDGNTMPCSFFNLPMQFPVYYSLYTNSNHNKGELGWQDINKFIDKKDASNLIGKTVIDYSYKPTMGLLTLPWGYVYTGRCDQNPDKKNDFSVYTLGRTMEPGCTVKSMEVGKHAPLDMDVSAITATDWKRMFPKEKNRYFKPIECSQYITKQNVRMKGTLQPSLHVGVCPVPQLTTTSASLVPDKFTDVEGTFDVDTEIVLEFGIPFDHTHFSEPHVSAENHLEGLYGLSADNMYREDLSVFDNQYIVSKET</sequence>
<reference evidence="2" key="1">
    <citation type="submission" date="2020-09" db="EMBL/GenBank/DDBJ databases">
        <title>Parvovirus dark matter in the feces of wild birds.</title>
        <authorList>
            <person name="Dai Z."/>
            <person name="Yang S."/>
            <person name="Zhang W."/>
        </authorList>
    </citation>
    <scope>NUCLEOTIDE SEQUENCE</scope>
    <source>
        <strain evidence="2">Swa134par011</strain>
    </source>
</reference>
<dbReference type="InterPro" id="IPR003433">
    <property type="entry name" value="Capsid_VP4_densovirus"/>
</dbReference>
<proteinExistence type="predicted"/>
<dbReference type="Pfam" id="PF02336">
    <property type="entry name" value="Denso_VP4"/>
    <property type="match status" value="1"/>
</dbReference>
<accession>A0A8E7G2G9</accession>
<dbReference type="GO" id="GO:0005198">
    <property type="term" value="F:structural molecule activity"/>
    <property type="evidence" value="ECO:0007669"/>
    <property type="project" value="InterPro"/>
</dbReference>
<dbReference type="EMBL" id="MW046572">
    <property type="protein sequence ID" value="QVW56831.1"/>
    <property type="molecule type" value="Genomic_DNA"/>
</dbReference>
<organism evidence="2">
    <name type="scientific">Cecropis daurica parvoviridae sp</name>
    <dbReference type="NCBI Taxonomy" id="2794470"/>
    <lineage>
        <taxon>Viruses</taxon>
        <taxon>Monodnaviria</taxon>
        <taxon>Shotokuvirae</taxon>
        <taxon>Cossaviricota</taxon>
        <taxon>Quintoviricetes</taxon>
        <taxon>Piccovirales</taxon>
        <taxon>Parvoviridae</taxon>
    </lineage>
</organism>
<evidence type="ECO:0000313" key="2">
    <source>
        <dbReference type="EMBL" id="QVW56831.1"/>
    </source>
</evidence>
<evidence type="ECO:0000256" key="1">
    <source>
        <dbReference type="SAM" id="MobiDB-lite"/>
    </source>
</evidence>
<protein>
    <submittedName>
        <fullName evidence="2">Putative structural protein</fullName>
    </submittedName>
</protein>
<name>A0A8E7G2G9_9VIRU</name>